<evidence type="ECO:0000256" key="3">
    <source>
        <dbReference type="SAM" id="SignalP"/>
    </source>
</evidence>
<keyword evidence="2" id="KW-0812">Transmembrane</keyword>
<dbReference type="PANTHER" id="PTHR15191">
    <property type="entry name" value="PROTEIN CBG20567"/>
    <property type="match status" value="1"/>
</dbReference>
<feature type="region of interest" description="Disordered" evidence="1">
    <location>
        <begin position="137"/>
        <end position="157"/>
    </location>
</feature>
<protein>
    <submittedName>
        <fullName evidence="4">Uncharacterized protein</fullName>
    </submittedName>
</protein>
<evidence type="ECO:0000256" key="2">
    <source>
        <dbReference type="SAM" id="Phobius"/>
    </source>
</evidence>
<name>A0A7M5XD68_9CNID</name>
<dbReference type="InterPro" id="IPR052304">
    <property type="entry name" value="PTTG1IP"/>
</dbReference>
<keyword evidence="3" id="KW-0732">Signal</keyword>
<feature type="compositionally biased region" description="Polar residues" evidence="1">
    <location>
        <begin position="146"/>
        <end position="157"/>
    </location>
</feature>
<dbReference type="PANTHER" id="PTHR15191:SF3">
    <property type="entry name" value="PITUITARY TUMOR-TRANSFORMING GENE PROTEIN-BINDING FACTOR"/>
    <property type="match status" value="1"/>
</dbReference>
<dbReference type="GO" id="GO:0005737">
    <property type="term" value="C:cytoplasm"/>
    <property type="evidence" value="ECO:0007669"/>
    <property type="project" value="TreeGrafter"/>
</dbReference>
<feature type="chain" id="PRO_5029528996" evidence="3">
    <location>
        <begin position="20"/>
        <end position="157"/>
    </location>
</feature>
<keyword evidence="2" id="KW-0472">Membrane</keyword>
<dbReference type="AlphaFoldDB" id="A0A7M5XD68"/>
<evidence type="ECO:0000313" key="4">
    <source>
        <dbReference type="EnsemblMetazoa" id="CLYHEMP020777.1"/>
    </source>
</evidence>
<evidence type="ECO:0000313" key="5">
    <source>
        <dbReference type="Proteomes" id="UP000594262"/>
    </source>
</evidence>
<organism evidence="4 5">
    <name type="scientific">Clytia hemisphaerica</name>
    <dbReference type="NCBI Taxonomy" id="252671"/>
    <lineage>
        <taxon>Eukaryota</taxon>
        <taxon>Metazoa</taxon>
        <taxon>Cnidaria</taxon>
        <taxon>Hydrozoa</taxon>
        <taxon>Hydroidolina</taxon>
        <taxon>Leptothecata</taxon>
        <taxon>Obeliida</taxon>
        <taxon>Clytiidae</taxon>
        <taxon>Clytia</taxon>
    </lineage>
</organism>
<evidence type="ECO:0000256" key="1">
    <source>
        <dbReference type="SAM" id="MobiDB-lite"/>
    </source>
</evidence>
<reference evidence="4" key="1">
    <citation type="submission" date="2021-01" db="UniProtKB">
        <authorList>
            <consortium name="EnsemblMetazoa"/>
        </authorList>
    </citation>
    <scope>IDENTIFICATION</scope>
</reference>
<dbReference type="GO" id="GO:0005634">
    <property type="term" value="C:nucleus"/>
    <property type="evidence" value="ECO:0007669"/>
    <property type="project" value="TreeGrafter"/>
</dbReference>
<proteinExistence type="predicted"/>
<keyword evidence="5" id="KW-1185">Reference proteome</keyword>
<dbReference type="GO" id="GO:0006606">
    <property type="term" value="P:protein import into nucleus"/>
    <property type="evidence" value="ECO:0007669"/>
    <property type="project" value="TreeGrafter"/>
</dbReference>
<feature type="signal peptide" evidence="3">
    <location>
        <begin position="1"/>
        <end position="19"/>
    </location>
</feature>
<dbReference type="OrthoDB" id="5829916at2759"/>
<keyword evidence="2" id="KW-1133">Transmembrane helix</keyword>
<dbReference type="EnsemblMetazoa" id="CLYHEMT020777.1">
    <property type="protein sequence ID" value="CLYHEMP020777.1"/>
    <property type="gene ID" value="CLYHEMG020777"/>
</dbReference>
<accession>A0A7M5XD68</accession>
<dbReference type="Proteomes" id="UP000594262">
    <property type="component" value="Unplaced"/>
</dbReference>
<sequence length="157" mass="17741">MYVSFIIVLIVNIVPFISCETSEESCNQVNTTCSDCIDIEGCFWCGATESCHAYNTIPTGCSTANWFVGQCTIAGYWLIIVLPCVGGLLLLIALICCCWCCCCQNESSSSEERYHLKSSHRLKEKDKRSSWYINPEEPQSRYGLYNDSTTNYSRFDK</sequence>
<feature type="transmembrane region" description="Helical" evidence="2">
    <location>
        <begin position="74"/>
        <end position="95"/>
    </location>
</feature>